<comment type="caution">
    <text evidence="3">The sequence shown here is derived from an EMBL/GenBank/DDBJ whole genome shotgun (WGS) entry which is preliminary data.</text>
</comment>
<keyword evidence="2" id="KW-1133">Transmembrane helix</keyword>
<organism evidence="3 4">
    <name type="scientific">Arthrobacter bussei</name>
    <dbReference type="NCBI Taxonomy" id="2594179"/>
    <lineage>
        <taxon>Bacteria</taxon>
        <taxon>Bacillati</taxon>
        <taxon>Actinomycetota</taxon>
        <taxon>Actinomycetes</taxon>
        <taxon>Micrococcales</taxon>
        <taxon>Micrococcaceae</taxon>
        <taxon>Arthrobacter</taxon>
    </lineage>
</organism>
<feature type="compositionally biased region" description="Acidic residues" evidence="1">
    <location>
        <begin position="189"/>
        <end position="206"/>
    </location>
</feature>
<feature type="region of interest" description="Disordered" evidence="1">
    <location>
        <begin position="1"/>
        <end position="316"/>
    </location>
</feature>
<accession>A0A7X1NQF4</accession>
<keyword evidence="2" id="KW-0812">Transmembrane</keyword>
<evidence type="ECO:0000313" key="3">
    <source>
        <dbReference type="EMBL" id="MPY11061.1"/>
    </source>
</evidence>
<sequence>MAGSDASASGDDPVGGSEGNAGRAQIIAGAGAGAGAGTGTATDGGAAPGQLLRRSRRAAGTPVDAVPAGRQERDSQARARDREALRARRALMEGGTAGMEDGARLETPTRRQLRLQLAQGRAVDPTAHPQNDSVLNDADDASGAGSGAGSGVVPTDVADVDEAGGSTATVPSDAAHASGAGSGVVPTDADGEDADGEDADGEDADAVDLSYAVEAHPVPSDSGSPGAEENGAADPAVIRPSAGTSTPRDGSTTAGSSRDPLPGGRRDRRRQTDTGRMAQAISRAPGAAGDTGKDAAGADGGSAGTPFENAPATREALLDDARRHAVLMQGEKDPSAVDLEVLAQQKALAERAAVLNARARRVRELAEQVQPRTPVPNDPASAHNLSIVAPPEYLQVPGGSRAILRAPGTSHIPIVLPKPGREPTVPPAGSEETDPRVGSGRSGEPGSEPVEARSAFGLDPLDAMTAGLGRMRRVRYLQYSLLGVGAAALTTGIMMTVSSLNG</sequence>
<evidence type="ECO:0000256" key="2">
    <source>
        <dbReference type="SAM" id="Phobius"/>
    </source>
</evidence>
<feature type="compositionally biased region" description="Low complexity" evidence="1">
    <location>
        <begin position="436"/>
        <end position="449"/>
    </location>
</feature>
<protein>
    <submittedName>
        <fullName evidence="3">Uncharacterized protein</fullName>
    </submittedName>
</protein>
<reference evidence="4" key="1">
    <citation type="submission" date="2019-07" db="EMBL/GenBank/DDBJ databases">
        <title>Arthrobacter KR32 sp. nov., isolated from mountain cheese made of cows milk.</title>
        <authorList>
            <person name="Flegler A."/>
        </authorList>
    </citation>
    <scope>NUCLEOTIDE SEQUENCE [LARGE SCALE GENOMIC DNA]</scope>
    <source>
        <strain evidence="4">KR32</strain>
    </source>
</reference>
<dbReference type="EMBL" id="VJXX01000002">
    <property type="protein sequence ID" value="MPY11061.1"/>
    <property type="molecule type" value="Genomic_DNA"/>
</dbReference>
<feature type="compositionally biased region" description="Low complexity" evidence="1">
    <location>
        <begin position="20"/>
        <end position="29"/>
    </location>
</feature>
<evidence type="ECO:0000313" key="4">
    <source>
        <dbReference type="Proteomes" id="UP000326464"/>
    </source>
</evidence>
<dbReference type="Proteomes" id="UP000326464">
    <property type="component" value="Unassembled WGS sequence"/>
</dbReference>
<name>A0A7X1NQF4_9MICC</name>
<dbReference type="AlphaFoldDB" id="A0A7X1NQF4"/>
<feature type="compositionally biased region" description="Low complexity" evidence="1">
    <location>
        <begin position="284"/>
        <end position="297"/>
    </location>
</feature>
<feature type="compositionally biased region" description="Basic and acidic residues" evidence="1">
    <location>
        <begin position="70"/>
        <end position="86"/>
    </location>
</feature>
<feature type="compositionally biased region" description="Polar residues" evidence="1">
    <location>
        <begin position="242"/>
        <end position="256"/>
    </location>
</feature>
<gene>
    <name evidence="3" type="ORF">FNH21_10090</name>
</gene>
<keyword evidence="2" id="KW-0472">Membrane</keyword>
<dbReference type="OrthoDB" id="4934727at2"/>
<feature type="region of interest" description="Disordered" evidence="1">
    <location>
        <begin position="413"/>
        <end position="454"/>
    </location>
</feature>
<evidence type="ECO:0000256" key="1">
    <source>
        <dbReference type="SAM" id="MobiDB-lite"/>
    </source>
</evidence>
<feature type="transmembrane region" description="Helical" evidence="2">
    <location>
        <begin position="479"/>
        <end position="500"/>
    </location>
</feature>
<proteinExistence type="predicted"/>
<keyword evidence="4" id="KW-1185">Reference proteome</keyword>